<feature type="transmembrane region" description="Helical" evidence="1">
    <location>
        <begin position="154"/>
        <end position="183"/>
    </location>
</feature>
<keyword evidence="1" id="KW-0812">Transmembrane</keyword>
<evidence type="ECO:0008006" key="4">
    <source>
        <dbReference type="Google" id="ProtNLM"/>
    </source>
</evidence>
<dbReference type="InParanoid" id="A0A0H2RU91"/>
<dbReference type="OrthoDB" id="258392at2759"/>
<keyword evidence="1" id="KW-1133">Transmembrane helix</keyword>
<organism evidence="2 3">
    <name type="scientific">Schizopora paradoxa</name>
    <dbReference type="NCBI Taxonomy" id="27342"/>
    <lineage>
        <taxon>Eukaryota</taxon>
        <taxon>Fungi</taxon>
        <taxon>Dikarya</taxon>
        <taxon>Basidiomycota</taxon>
        <taxon>Agaricomycotina</taxon>
        <taxon>Agaricomycetes</taxon>
        <taxon>Hymenochaetales</taxon>
        <taxon>Schizoporaceae</taxon>
        <taxon>Schizopora</taxon>
    </lineage>
</organism>
<sequence length="201" mass="21440">MLPNIITGFQAIANASNPLKFVYEAISYKPFISLFNMTGVASTYPELAGIVEYAAAVVYEVRPGATPNDPMIRMIFKNGTNDIFRTYNMFGQPGDIPLSMFTSQLEGAAVNTTAEWCVVCANSQDRGCGSCDNAATAALASQAANEHHPALSNAAAGVIGAAVTAAVIVIALTLFSMLGFVSFGRRRRQESRPSSMEKIKE</sequence>
<evidence type="ECO:0000313" key="3">
    <source>
        <dbReference type="Proteomes" id="UP000053477"/>
    </source>
</evidence>
<evidence type="ECO:0000313" key="2">
    <source>
        <dbReference type="EMBL" id="KLO15157.1"/>
    </source>
</evidence>
<dbReference type="AlphaFoldDB" id="A0A0H2RU91"/>
<dbReference type="EMBL" id="KQ085934">
    <property type="protein sequence ID" value="KLO15157.1"/>
    <property type="molecule type" value="Genomic_DNA"/>
</dbReference>
<protein>
    <recommendedName>
        <fullName evidence="4">Phosphoglycerate mutase-like protein</fullName>
    </recommendedName>
</protein>
<dbReference type="SUPFAM" id="SSF53254">
    <property type="entry name" value="Phosphoglycerate mutase-like"/>
    <property type="match status" value="1"/>
</dbReference>
<proteinExistence type="predicted"/>
<reference evidence="2 3" key="1">
    <citation type="submission" date="2015-04" db="EMBL/GenBank/DDBJ databases">
        <title>Complete genome sequence of Schizopora paradoxa KUC8140, a cosmopolitan wood degrader in East Asia.</title>
        <authorList>
            <consortium name="DOE Joint Genome Institute"/>
            <person name="Min B."/>
            <person name="Park H."/>
            <person name="Jang Y."/>
            <person name="Kim J.-J."/>
            <person name="Kim K.H."/>
            <person name="Pangilinan J."/>
            <person name="Lipzen A."/>
            <person name="Riley R."/>
            <person name="Grigoriev I.V."/>
            <person name="Spatafora J.W."/>
            <person name="Choi I.-G."/>
        </authorList>
    </citation>
    <scope>NUCLEOTIDE SEQUENCE [LARGE SCALE GENOMIC DNA]</scope>
    <source>
        <strain evidence="2 3">KUC8140</strain>
    </source>
</reference>
<dbReference type="STRING" id="27342.A0A0H2RU91"/>
<gene>
    <name evidence="2" type="ORF">SCHPADRAFT_939017</name>
</gene>
<keyword evidence="3" id="KW-1185">Reference proteome</keyword>
<accession>A0A0H2RU91</accession>
<evidence type="ECO:0000256" key="1">
    <source>
        <dbReference type="SAM" id="Phobius"/>
    </source>
</evidence>
<dbReference type="Gene3D" id="3.40.50.1240">
    <property type="entry name" value="Phosphoglycerate mutase-like"/>
    <property type="match status" value="1"/>
</dbReference>
<name>A0A0H2RU91_9AGAM</name>
<keyword evidence="1" id="KW-0472">Membrane</keyword>
<dbReference type="Proteomes" id="UP000053477">
    <property type="component" value="Unassembled WGS sequence"/>
</dbReference>
<dbReference type="InterPro" id="IPR029033">
    <property type="entry name" value="His_PPase_superfam"/>
</dbReference>